<keyword evidence="4 7" id="KW-0812">Transmembrane</keyword>
<dbReference type="AlphaFoldDB" id="A0A7G1KSM2"/>
<keyword evidence="9" id="KW-1185">Reference proteome</keyword>
<dbReference type="Gene3D" id="2.60.40.2880">
    <property type="entry name" value="MmpS1-5, C-terminal soluble domain"/>
    <property type="match status" value="1"/>
</dbReference>
<evidence type="ECO:0000313" key="8">
    <source>
        <dbReference type="EMBL" id="BCK57901.1"/>
    </source>
</evidence>
<dbReference type="RefSeq" id="WP_187684736.1">
    <property type="nucleotide sequence ID" value="NZ_AP023396.1"/>
</dbReference>
<evidence type="ECO:0000313" key="9">
    <source>
        <dbReference type="Proteomes" id="UP000516173"/>
    </source>
</evidence>
<dbReference type="Proteomes" id="UP000516173">
    <property type="component" value="Chromosome"/>
</dbReference>
<dbReference type="Pfam" id="PF05423">
    <property type="entry name" value="Mycobact_memb"/>
    <property type="match status" value="1"/>
</dbReference>
<organism evidence="8 9">
    <name type="scientific">Nocardia wallacei</name>
    <dbReference type="NCBI Taxonomy" id="480035"/>
    <lineage>
        <taxon>Bacteria</taxon>
        <taxon>Bacillati</taxon>
        <taxon>Actinomycetota</taxon>
        <taxon>Actinomycetes</taxon>
        <taxon>Mycobacteriales</taxon>
        <taxon>Nocardiaceae</taxon>
        <taxon>Nocardia</taxon>
    </lineage>
</organism>
<evidence type="ECO:0008006" key="10">
    <source>
        <dbReference type="Google" id="ProtNLM"/>
    </source>
</evidence>
<evidence type="ECO:0000256" key="1">
    <source>
        <dbReference type="ARBA" id="ARBA00004236"/>
    </source>
</evidence>
<dbReference type="InterPro" id="IPR008693">
    <property type="entry name" value="MmpS"/>
</dbReference>
<dbReference type="EMBL" id="AP023396">
    <property type="protein sequence ID" value="BCK57901.1"/>
    <property type="molecule type" value="Genomic_DNA"/>
</dbReference>
<reference evidence="8 9" key="1">
    <citation type="submission" date="2020-08" db="EMBL/GenBank/DDBJ databases">
        <title>Genome Sequencing of Nocardia wallacei strain FMUON74 and assembly.</title>
        <authorList>
            <person name="Toyokawa M."/>
            <person name="Uesaka K."/>
        </authorList>
    </citation>
    <scope>NUCLEOTIDE SEQUENCE [LARGE SCALE GENOMIC DNA]</scope>
    <source>
        <strain evidence="8 9">FMUON74</strain>
    </source>
</reference>
<protein>
    <recommendedName>
        <fullName evidence="10">Membrane protein, MmpS</fullName>
    </recommendedName>
</protein>
<evidence type="ECO:0000256" key="3">
    <source>
        <dbReference type="ARBA" id="ARBA00022475"/>
    </source>
</evidence>
<name>A0A7G1KSM2_9NOCA</name>
<dbReference type="GeneID" id="80350104"/>
<keyword evidence="3" id="KW-1003">Cell membrane</keyword>
<evidence type="ECO:0000256" key="2">
    <source>
        <dbReference type="ARBA" id="ARBA00007531"/>
    </source>
</evidence>
<accession>A0A7G1KSM2</accession>
<keyword evidence="5 7" id="KW-1133">Transmembrane helix</keyword>
<dbReference type="GO" id="GO:0005886">
    <property type="term" value="C:plasma membrane"/>
    <property type="evidence" value="ECO:0007669"/>
    <property type="project" value="UniProtKB-SubCell"/>
</dbReference>
<keyword evidence="6 7" id="KW-0472">Membrane</keyword>
<dbReference type="InterPro" id="IPR038468">
    <property type="entry name" value="MmpS_C"/>
</dbReference>
<evidence type="ECO:0000256" key="5">
    <source>
        <dbReference type="ARBA" id="ARBA00022989"/>
    </source>
</evidence>
<dbReference type="KEGG" id="nwl:NWFMUON74_56730"/>
<comment type="similarity">
    <text evidence="2">Belongs to the MmpS family.</text>
</comment>
<sequence>MTMPPLFPPPTGSARPPRERLLWPWILFGATVLALCGYAAVISAAVDSAIRSSTETPAAVAPPAESPTPTPAVLIPPLPAIPQPKTITYEVISNAALNTVVYFDERSDLAKEPGVRAPWTRTVVNNSAVTVSGLSAQTNGTSITCRITVDGVVADERTATGRYAAVNCSAR</sequence>
<feature type="transmembrane region" description="Helical" evidence="7">
    <location>
        <begin position="21"/>
        <end position="46"/>
    </location>
</feature>
<gene>
    <name evidence="8" type="ORF">NWFMUON74_56730</name>
</gene>
<proteinExistence type="inferred from homology"/>
<comment type="subcellular location">
    <subcellularLocation>
        <location evidence="1">Cell membrane</location>
    </subcellularLocation>
</comment>
<evidence type="ECO:0000256" key="7">
    <source>
        <dbReference type="SAM" id="Phobius"/>
    </source>
</evidence>
<evidence type="ECO:0000256" key="4">
    <source>
        <dbReference type="ARBA" id="ARBA00022692"/>
    </source>
</evidence>
<evidence type="ECO:0000256" key="6">
    <source>
        <dbReference type="ARBA" id="ARBA00023136"/>
    </source>
</evidence>